<organism evidence="2 3">
    <name type="scientific">Neisseria sicca ATCC 29256</name>
    <dbReference type="NCBI Taxonomy" id="547045"/>
    <lineage>
        <taxon>Bacteria</taxon>
        <taxon>Pseudomonadati</taxon>
        <taxon>Pseudomonadota</taxon>
        <taxon>Betaproteobacteria</taxon>
        <taxon>Neisseriales</taxon>
        <taxon>Neisseriaceae</taxon>
        <taxon>Neisseria</taxon>
    </lineage>
</organism>
<dbReference type="InterPro" id="IPR013321">
    <property type="entry name" value="Arc_rbn_hlx_hlx"/>
</dbReference>
<name>C6M798_NEISI</name>
<evidence type="ECO:0000259" key="1">
    <source>
        <dbReference type="Pfam" id="PF22513"/>
    </source>
</evidence>
<keyword evidence="3" id="KW-1185">Reference proteome</keyword>
<dbReference type="AlphaFoldDB" id="C6M798"/>
<protein>
    <submittedName>
        <fullName evidence="2">Toxin-antitoxin system, antitoxin component, ribbon-helix-helix domain protein</fullName>
    </submittedName>
</protein>
<accession>C6M798</accession>
<dbReference type="SUPFAM" id="SSF47598">
    <property type="entry name" value="Ribbon-helix-helix"/>
    <property type="match status" value="1"/>
</dbReference>
<evidence type="ECO:0000313" key="3">
    <source>
        <dbReference type="Proteomes" id="UP000005365"/>
    </source>
</evidence>
<dbReference type="Gene3D" id="1.10.1220.10">
    <property type="entry name" value="Met repressor-like"/>
    <property type="match status" value="1"/>
</dbReference>
<dbReference type="Pfam" id="PF22513">
    <property type="entry name" value="FitA-like_RHH"/>
    <property type="match status" value="1"/>
</dbReference>
<dbReference type="InterPro" id="IPR053853">
    <property type="entry name" value="FitA-like_RHH"/>
</dbReference>
<dbReference type="Proteomes" id="UP000005365">
    <property type="component" value="Unassembled WGS sequence"/>
</dbReference>
<dbReference type="eggNOG" id="COG4691">
    <property type="taxonomic scope" value="Bacteria"/>
</dbReference>
<dbReference type="EMBL" id="ACKO02000015">
    <property type="protein sequence ID" value="EET43821.1"/>
    <property type="molecule type" value="Genomic_DNA"/>
</dbReference>
<feature type="domain" description="Antitoxin FitA-like ribbon-helix-helix" evidence="1">
    <location>
        <begin position="17"/>
        <end position="55"/>
    </location>
</feature>
<dbReference type="InterPro" id="IPR010985">
    <property type="entry name" value="Ribbon_hlx_hlx"/>
</dbReference>
<comment type="caution">
    <text evidence="2">The sequence shown here is derived from an EMBL/GenBank/DDBJ whole genome shotgun (WGS) entry which is preliminary data.</text>
</comment>
<reference evidence="2" key="1">
    <citation type="submission" date="2009-07" db="EMBL/GenBank/DDBJ databases">
        <authorList>
            <person name="Weinstock G."/>
            <person name="Sodergren E."/>
            <person name="Clifton S."/>
            <person name="Fulton L."/>
            <person name="Fulton B."/>
            <person name="Courtney L."/>
            <person name="Fronick C."/>
            <person name="Harrison M."/>
            <person name="Strong C."/>
            <person name="Farmer C."/>
            <person name="Delahaunty K."/>
            <person name="Markovic C."/>
            <person name="Hall O."/>
            <person name="Minx P."/>
            <person name="Tomlinson C."/>
            <person name="Mitreva M."/>
            <person name="Nelson J."/>
            <person name="Hou S."/>
            <person name="Wollam A."/>
            <person name="Pepin K.H."/>
            <person name="Johnson M."/>
            <person name="Bhonagiri V."/>
            <person name="Nash W.E."/>
            <person name="Warren W."/>
            <person name="Chinwalla A."/>
            <person name="Mardis E.R."/>
            <person name="Wilson R.K."/>
        </authorList>
    </citation>
    <scope>NUCLEOTIDE SEQUENCE [LARGE SCALE GENOMIC DNA]</scope>
    <source>
        <strain evidence="2">ATCC 29256</strain>
    </source>
</reference>
<gene>
    <name evidence="2" type="ORF">NEISICOT_02405</name>
</gene>
<sequence>MIAFNSIQTTSKGTDMPSITVRNLSEETHRALKARALAAGRSTEAEIRLILDQAARPKQRIRLGSLLSDIGREAGGVDLDIERQEQTEVRF</sequence>
<proteinExistence type="predicted"/>
<evidence type="ECO:0000313" key="2">
    <source>
        <dbReference type="EMBL" id="EET43821.1"/>
    </source>
</evidence>
<dbReference type="GO" id="GO:0006355">
    <property type="term" value="P:regulation of DNA-templated transcription"/>
    <property type="evidence" value="ECO:0007669"/>
    <property type="project" value="InterPro"/>
</dbReference>